<dbReference type="Gene3D" id="3.40.50.620">
    <property type="entry name" value="HUPs"/>
    <property type="match status" value="1"/>
</dbReference>
<evidence type="ECO:0000313" key="11">
    <source>
        <dbReference type="EMBL" id="CAA9527886.1"/>
    </source>
</evidence>
<feature type="domain" description="Aminoacyl-tRNA synthetase class I anticodon-binding" evidence="10">
    <location>
        <begin position="359"/>
        <end position="436"/>
    </location>
</feature>
<organism evidence="11">
    <name type="scientific">uncultured Sphingomonas sp</name>
    <dbReference type="NCBI Taxonomy" id="158754"/>
    <lineage>
        <taxon>Bacteria</taxon>
        <taxon>Pseudomonadati</taxon>
        <taxon>Pseudomonadota</taxon>
        <taxon>Alphaproteobacteria</taxon>
        <taxon>Sphingomonadales</taxon>
        <taxon>Sphingomonadaceae</taxon>
        <taxon>Sphingomonas</taxon>
        <taxon>environmental samples</taxon>
    </lineage>
</organism>
<dbReference type="InterPro" id="IPR004527">
    <property type="entry name" value="Glu-tRNA-ligase_bac/mito"/>
</dbReference>
<dbReference type="GO" id="GO:0005737">
    <property type="term" value="C:cytoplasm"/>
    <property type="evidence" value="ECO:0007669"/>
    <property type="project" value="UniProtKB-SubCell"/>
</dbReference>
<dbReference type="InterPro" id="IPR045462">
    <property type="entry name" value="aa-tRNA-synth_I_cd-bd"/>
</dbReference>
<dbReference type="SUPFAM" id="SSF48163">
    <property type="entry name" value="An anticodon-binding domain of class I aminoacyl-tRNA synthetases"/>
    <property type="match status" value="1"/>
</dbReference>
<dbReference type="GO" id="GO:0000049">
    <property type="term" value="F:tRNA binding"/>
    <property type="evidence" value="ECO:0007669"/>
    <property type="project" value="InterPro"/>
</dbReference>
<dbReference type="InterPro" id="IPR001412">
    <property type="entry name" value="aa-tRNA-synth_I_CS"/>
</dbReference>
<sequence>MTAVTRFAPSPTGRLHVGNIRTALHNYLFARRHGGRFLLRIDDTDQERSTPEAETAIHADLAWLGLTPDASVRQSDRFDLYEREFERLRSDARVYACYDTPEELDLRRKILLGRGLPPVYERPDGENEPVPGREPHWRFRLDHEQPIAWTDLIRGEQRFDPKLLSDPVIRRADGSWLYLLPSVIDDIDLGVTHIVRGEDHVSNSALQLQMFAALDAEPPALTHEALLVAAEGKLSKRLGATGVEAVREAGLEPMALLSLLARLGTSQPVEPIAELQTLAAGFDFAHFGRAPAHFDSHDVELLNAKLLHQLPFDAVAARLPAGVGSEEWLVLRTALHRLDEISEWLPVLDGEIAPPLLDEKDREFVGRAADLAGEIDWCADPWHALTGKLKEESGRKGKALFLPLRRALTGRDSGPEMTPLTRRIGRERSLARLRLAANG</sequence>
<dbReference type="InterPro" id="IPR049940">
    <property type="entry name" value="GluQ/Sye"/>
</dbReference>
<evidence type="ECO:0000256" key="3">
    <source>
        <dbReference type="ARBA" id="ARBA00022598"/>
    </source>
</evidence>
<dbReference type="PROSITE" id="PS00178">
    <property type="entry name" value="AA_TRNA_LIGASE_I"/>
    <property type="match status" value="1"/>
</dbReference>
<dbReference type="GO" id="GO:0005524">
    <property type="term" value="F:ATP binding"/>
    <property type="evidence" value="ECO:0007669"/>
    <property type="project" value="UniProtKB-UniRule"/>
</dbReference>
<dbReference type="PANTHER" id="PTHR43311:SF2">
    <property type="entry name" value="GLUTAMATE--TRNA LIGASE, MITOCHONDRIAL-RELATED"/>
    <property type="match status" value="1"/>
</dbReference>
<evidence type="ECO:0000259" key="9">
    <source>
        <dbReference type="Pfam" id="PF00749"/>
    </source>
</evidence>
<dbReference type="SUPFAM" id="SSF52374">
    <property type="entry name" value="Nucleotidylyl transferase"/>
    <property type="match status" value="1"/>
</dbReference>
<comment type="similarity">
    <text evidence="1 8">Belongs to the class-I aminoacyl-tRNA synthetase family. Glutamate--tRNA ligase type 1 subfamily.</text>
</comment>
<comment type="function">
    <text evidence="8">Catalyzes the attachment of glutamate to tRNA(Glu) in a two-step reaction: glutamate is first activated by ATP to form Glu-AMP and then transferred to the acceptor end of tRNA(Glu).</text>
</comment>
<keyword evidence="4 8" id="KW-0547">Nucleotide-binding</keyword>
<dbReference type="Pfam" id="PF19269">
    <property type="entry name" value="Anticodon_2"/>
    <property type="match status" value="1"/>
</dbReference>
<dbReference type="InterPro" id="IPR020751">
    <property type="entry name" value="aa-tRNA-synth_I_codon-bd_sub2"/>
</dbReference>
<dbReference type="InterPro" id="IPR014729">
    <property type="entry name" value="Rossmann-like_a/b/a_fold"/>
</dbReference>
<evidence type="ECO:0000256" key="5">
    <source>
        <dbReference type="ARBA" id="ARBA00022840"/>
    </source>
</evidence>
<evidence type="ECO:0000259" key="10">
    <source>
        <dbReference type="Pfam" id="PF19269"/>
    </source>
</evidence>
<keyword evidence="2 8" id="KW-0963">Cytoplasm</keyword>
<evidence type="ECO:0000256" key="7">
    <source>
        <dbReference type="ARBA" id="ARBA00023146"/>
    </source>
</evidence>
<dbReference type="EC" id="6.1.1.17" evidence="8"/>
<evidence type="ECO:0000256" key="4">
    <source>
        <dbReference type="ARBA" id="ARBA00022741"/>
    </source>
</evidence>
<comment type="subunit">
    <text evidence="8">Monomer.</text>
</comment>
<dbReference type="InterPro" id="IPR020058">
    <property type="entry name" value="Glu/Gln-tRNA-synth_Ib_cat-dom"/>
</dbReference>
<evidence type="ECO:0000256" key="2">
    <source>
        <dbReference type="ARBA" id="ARBA00022490"/>
    </source>
</evidence>
<proteinExistence type="inferred from homology"/>
<feature type="domain" description="Glutamyl/glutaminyl-tRNA synthetase class Ib catalytic" evidence="9">
    <location>
        <begin position="4"/>
        <end position="285"/>
    </location>
</feature>
<dbReference type="EMBL" id="CADCWB010000199">
    <property type="protein sequence ID" value="CAA9527886.1"/>
    <property type="molecule type" value="Genomic_DNA"/>
</dbReference>
<feature type="short sequence motif" description="'KMSKS' region" evidence="8">
    <location>
        <begin position="233"/>
        <end position="237"/>
    </location>
</feature>
<evidence type="ECO:0000256" key="6">
    <source>
        <dbReference type="ARBA" id="ARBA00022917"/>
    </source>
</evidence>
<dbReference type="InterPro" id="IPR008925">
    <property type="entry name" value="aa_tRNA-synth_I_cd-bd_sf"/>
</dbReference>
<dbReference type="PRINTS" id="PR00987">
    <property type="entry name" value="TRNASYNTHGLU"/>
</dbReference>
<dbReference type="Gene3D" id="1.10.10.350">
    <property type="match status" value="1"/>
</dbReference>
<dbReference type="GO" id="GO:0004818">
    <property type="term" value="F:glutamate-tRNA ligase activity"/>
    <property type="evidence" value="ECO:0007669"/>
    <property type="project" value="UniProtKB-UniRule"/>
</dbReference>
<name>A0A6J4TPL9_9SPHN</name>
<gene>
    <name evidence="8" type="primary">gltX</name>
    <name evidence="11" type="ORF">AVDCRST_MAG62-1608</name>
</gene>
<keyword evidence="6 8" id="KW-0648">Protein biosynthesis</keyword>
<comment type="caution">
    <text evidence="8">Lacks conserved residue(s) required for the propagation of feature annotation.</text>
</comment>
<dbReference type="InterPro" id="IPR000924">
    <property type="entry name" value="Glu/Gln-tRNA-synth"/>
</dbReference>
<evidence type="ECO:0000256" key="1">
    <source>
        <dbReference type="ARBA" id="ARBA00007894"/>
    </source>
</evidence>
<keyword evidence="5 8" id="KW-0067">ATP-binding</keyword>
<comment type="subcellular location">
    <subcellularLocation>
        <location evidence="8">Cytoplasm</location>
    </subcellularLocation>
</comment>
<reference evidence="11" key="1">
    <citation type="submission" date="2020-02" db="EMBL/GenBank/DDBJ databases">
        <authorList>
            <person name="Meier V. D."/>
        </authorList>
    </citation>
    <scope>NUCLEOTIDE SEQUENCE</scope>
    <source>
        <strain evidence="11">AVDCRST_MAG62</strain>
    </source>
</reference>
<dbReference type="Pfam" id="PF00749">
    <property type="entry name" value="tRNA-synt_1c"/>
    <property type="match status" value="1"/>
</dbReference>
<keyword evidence="7 8" id="KW-0030">Aminoacyl-tRNA synthetase</keyword>
<dbReference type="AlphaFoldDB" id="A0A6J4TPL9"/>
<protein>
    <recommendedName>
        <fullName evidence="8">Glutamate--tRNA ligase</fullName>
        <ecNumber evidence="8">6.1.1.17</ecNumber>
    </recommendedName>
    <alternativeName>
        <fullName evidence="8">Glutamyl-tRNA synthetase</fullName>
        <shortName evidence="8">GluRS</shortName>
    </alternativeName>
</protein>
<accession>A0A6J4TPL9</accession>
<feature type="binding site" evidence="8">
    <location>
        <position position="236"/>
    </location>
    <ligand>
        <name>ATP</name>
        <dbReference type="ChEBI" id="CHEBI:30616"/>
    </ligand>
</feature>
<evidence type="ECO:0000256" key="8">
    <source>
        <dbReference type="HAMAP-Rule" id="MF_00022"/>
    </source>
</evidence>
<dbReference type="HAMAP" id="MF_00022">
    <property type="entry name" value="Glu_tRNA_synth_type1"/>
    <property type="match status" value="1"/>
</dbReference>
<dbReference type="GO" id="GO:0006424">
    <property type="term" value="P:glutamyl-tRNA aminoacylation"/>
    <property type="evidence" value="ECO:0007669"/>
    <property type="project" value="UniProtKB-UniRule"/>
</dbReference>
<comment type="catalytic activity">
    <reaction evidence="8">
        <text>tRNA(Glu) + L-glutamate + ATP = L-glutamyl-tRNA(Glu) + AMP + diphosphate</text>
        <dbReference type="Rhea" id="RHEA:23540"/>
        <dbReference type="Rhea" id="RHEA-COMP:9663"/>
        <dbReference type="Rhea" id="RHEA-COMP:9680"/>
        <dbReference type="ChEBI" id="CHEBI:29985"/>
        <dbReference type="ChEBI" id="CHEBI:30616"/>
        <dbReference type="ChEBI" id="CHEBI:33019"/>
        <dbReference type="ChEBI" id="CHEBI:78442"/>
        <dbReference type="ChEBI" id="CHEBI:78520"/>
        <dbReference type="ChEBI" id="CHEBI:456215"/>
        <dbReference type="EC" id="6.1.1.17"/>
    </reaction>
</comment>
<feature type="short sequence motif" description="'HIGH' region" evidence="8">
    <location>
        <begin position="9"/>
        <end position="19"/>
    </location>
</feature>
<dbReference type="PANTHER" id="PTHR43311">
    <property type="entry name" value="GLUTAMATE--TRNA LIGASE"/>
    <property type="match status" value="1"/>
</dbReference>
<keyword evidence="3 8" id="KW-0436">Ligase</keyword>